<dbReference type="EMBL" id="FR932341">
    <property type="protein sequence ID" value="CDQ97667.1"/>
    <property type="molecule type" value="Genomic_DNA"/>
</dbReference>
<dbReference type="GO" id="GO:0008582">
    <property type="term" value="P:regulation of synaptic assembly at neuromuscular junction"/>
    <property type="evidence" value="ECO:0007669"/>
    <property type="project" value="TreeGrafter"/>
</dbReference>
<dbReference type="Proteomes" id="UP000193380">
    <property type="component" value="Unassembled WGS sequence"/>
</dbReference>
<dbReference type="Gene3D" id="2.60.120.820">
    <property type="entry name" value="PHR domain"/>
    <property type="match status" value="1"/>
</dbReference>
<dbReference type="InterPro" id="IPR012983">
    <property type="entry name" value="PHR"/>
</dbReference>
<dbReference type="GO" id="GO:0005634">
    <property type="term" value="C:nucleus"/>
    <property type="evidence" value="ECO:0007669"/>
    <property type="project" value="TreeGrafter"/>
</dbReference>
<proteinExistence type="predicted"/>
<reference evidence="2" key="2">
    <citation type="submission" date="2014-03" db="EMBL/GenBank/DDBJ databases">
        <authorList>
            <person name="Genoscope - CEA"/>
        </authorList>
    </citation>
    <scope>NUCLEOTIDE SEQUENCE</scope>
</reference>
<dbReference type="STRING" id="8022.A0A060Z1E4"/>
<dbReference type="GO" id="GO:0005886">
    <property type="term" value="C:plasma membrane"/>
    <property type="evidence" value="ECO:0007669"/>
    <property type="project" value="TreeGrafter"/>
</dbReference>
<dbReference type="GO" id="GO:0007411">
    <property type="term" value="P:axon guidance"/>
    <property type="evidence" value="ECO:0007669"/>
    <property type="project" value="TreeGrafter"/>
</dbReference>
<dbReference type="PANTHER" id="PTHR45943:SF1">
    <property type="entry name" value="E3 UBIQUITIN-PROTEIN LIGASE MYCBP2"/>
    <property type="match status" value="1"/>
</dbReference>
<accession>A0A060Z1E4</accession>
<protein>
    <recommendedName>
        <fullName evidence="1">PHR domain-containing protein</fullName>
    </recommendedName>
</protein>
<dbReference type="InterPro" id="IPR038648">
    <property type="entry name" value="PHR_sf"/>
</dbReference>
<evidence type="ECO:0000313" key="2">
    <source>
        <dbReference type="EMBL" id="CDQ97667.1"/>
    </source>
</evidence>
<dbReference type="PaxDb" id="8022-A0A060Z1E4"/>
<dbReference type="GO" id="GO:0061630">
    <property type="term" value="F:ubiquitin protein ligase activity"/>
    <property type="evidence" value="ECO:0007669"/>
    <property type="project" value="TreeGrafter"/>
</dbReference>
<sequence>MWCYNAVIADARVPSATDLQASCSILSPELALPAGSHTTTTRSHGALHILGCLDTLATMQELKMGVTSTEEETQAVMKVYSKEDYSVVNRFESHGGGWGYSAHSVEAIRFCADADILLGGLGLFGGRGEYTAKIKVCGRDTSKYTAFPLARFSRSIQCLQKVSYTFTFSTFSCVTA</sequence>
<gene>
    <name evidence="2" type="ORF">GSONMT00029084001</name>
</gene>
<feature type="domain" description="PHR" evidence="1">
    <location>
        <begin position="89"/>
        <end position="151"/>
    </location>
</feature>
<organism evidence="2 3">
    <name type="scientific">Oncorhynchus mykiss</name>
    <name type="common">Rainbow trout</name>
    <name type="synonym">Salmo gairdneri</name>
    <dbReference type="NCBI Taxonomy" id="8022"/>
    <lineage>
        <taxon>Eukaryota</taxon>
        <taxon>Metazoa</taxon>
        <taxon>Chordata</taxon>
        <taxon>Craniata</taxon>
        <taxon>Vertebrata</taxon>
        <taxon>Euteleostomi</taxon>
        <taxon>Actinopterygii</taxon>
        <taxon>Neopterygii</taxon>
        <taxon>Teleostei</taxon>
        <taxon>Protacanthopterygii</taxon>
        <taxon>Salmoniformes</taxon>
        <taxon>Salmonidae</taxon>
        <taxon>Salmoninae</taxon>
        <taxon>Oncorhynchus</taxon>
    </lineage>
</organism>
<dbReference type="PANTHER" id="PTHR45943">
    <property type="entry name" value="E3 UBIQUITIN-PROTEIN LIGASE MYCBP2"/>
    <property type="match status" value="1"/>
</dbReference>
<dbReference type="Pfam" id="PF08005">
    <property type="entry name" value="PHR"/>
    <property type="match status" value="1"/>
</dbReference>
<reference evidence="2" key="1">
    <citation type="journal article" date="2014" name="Nat. Commun.">
        <title>The rainbow trout genome provides novel insights into evolution after whole-genome duplication in vertebrates.</title>
        <authorList>
            <person name="Berthelot C."/>
            <person name="Brunet F."/>
            <person name="Chalopin D."/>
            <person name="Juanchich A."/>
            <person name="Bernard M."/>
            <person name="Noel B."/>
            <person name="Bento P."/>
            <person name="Da Silva C."/>
            <person name="Labadie K."/>
            <person name="Alberti A."/>
            <person name="Aury J.M."/>
            <person name="Louis A."/>
            <person name="Dehais P."/>
            <person name="Bardou P."/>
            <person name="Montfort J."/>
            <person name="Klopp C."/>
            <person name="Cabau C."/>
            <person name="Gaspin C."/>
            <person name="Thorgaard G.H."/>
            <person name="Boussaha M."/>
            <person name="Quillet E."/>
            <person name="Guyomard R."/>
            <person name="Galiana D."/>
            <person name="Bobe J."/>
            <person name="Volff J.N."/>
            <person name="Genet C."/>
            <person name="Wincker P."/>
            <person name="Jaillon O."/>
            <person name="Roest Crollius H."/>
            <person name="Guiguen Y."/>
        </authorList>
    </citation>
    <scope>NUCLEOTIDE SEQUENCE [LARGE SCALE GENOMIC DNA]</scope>
</reference>
<name>A0A060Z1E4_ONCMY</name>
<dbReference type="AlphaFoldDB" id="A0A060Z1E4"/>
<evidence type="ECO:0000313" key="3">
    <source>
        <dbReference type="Proteomes" id="UP000193380"/>
    </source>
</evidence>
<evidence type="ECO:0000259" key="1">
    <source>
        <dbReference type="Pfam" id="PF08005"/>
    </source>
</evidence>